<comment type="caution">
    <text evidence="1">The sequence shown here is derived from an EMBL/GenBank/DDBJ whole genome shotgun (WGS) entry which is preliminary data.</text>
</comment>
<keyword evidence="2" id="KW-1185">Reference proteome</keyword>
<reference evidence="1 2" key="1">
    <citation type="submission" date="2019-10" db="EMBL/GenBank/DDBJ databases">
        <title>Assembly and Annotation for the nematode Trichostrongylus colubriformis.</title>
        <authorList>
            <person name="Martin J."/>
        </authorList>
    </citation>
    <scope>NUCLEOTIDE SEQUENCE [LARGE SCALE GENOMIC DNA]</scope>
    <source>
        <strain evidence="1">G859</strain>
        <tissue evidence="1">Whole worm</tissue>
    </source>
</reference>
<gene>
    <name evidence="1" type="ORF">GCK32_021788</name>
</gene>
<proteinExistence type="predicted"/>
<protein>
    <submittedName>
        <fullName evidence="1">Uncharacterized protein</fullName>
    </submittedName>
</protein>
<name>A0AAN8G4A8_TRICO</name>
<feature type="non-terminal residue" evidence="1">
    <location>
        <position position="40"/>
    </location>
</feature>
<dbReference type="EMBL" id="WIXE01000002">
    <property type="protein sequence ID" value="KAK5986997.1"/>
    <property type="molecule type" value="Genomic_DNA"/>
</dbReference>
<evidence type="ECO:0000313" key="2">
    <source>
        <dbReference type="Proteomes" id="UP001331761"/>
    </source>
</evidence>
<dbReference type="AlphaFoldDB" id="A0AAN8G4A8"/>
<evidence type="ECO:0000313" key="1">
    <source>
        <dbReference type="EMBL" id="KAK5986997.1"/>
    </source>
</evidence>
<accession>A0AAN8G4A8</accession>
<sequence>MSSGLILAGVGLAAVGFGARYLMRNQAVLKKGLEAIPGGV</sequence>
<dbReference type="Proteomes" id="UP001331761">
    <property type="component" value="Unassembled WGS sequence"/>
</dbReference>
<organism evidence="1 2">
    <name type="scientific">Trichostrongylus colubriformis</name>
    <name type="common">Black scour worm</name>
    <dbReference type="NCBI Taxonomy" id="6319"/>
    <lineage>
        <taxon>Eukaryota</taxon>
        <taxon>Metazoa</taxon>
        <taxon>Ecdysozoa</taxon>
        <taxon>Nematoda</taxon>
        <taxon>Chromadorea</taxon>
        <taxon>Rhabditida</taxon>
        <taxon>Rhabditina</taxon>
        <taxon>Rhabditomorpha</taxon>
        <taxon>Strongyloidea</taxon>
        <taxon>Trichostrongylidae</taxon>
        <taxon>Trichostrongylus</taxon>
    </lineage>
</organism>